<evidence type="ECO:0000313" key="2">
    <source>
        <dbReference type="EMBL" id="TKS52988.1"/>
    </source>
</evidence>
<comment type="caution">
    <text evidence="2">The sequence shown here is derived from an EMBL/GenBank/DDBJ whole genome shotgun (WGS) entry which is preliminary data.</text>
</comment>
<protein>
    <submittedName>
        <fullName evidence="2">DUF3304 domain-containing protein</fullName>
    </submittedName>
</protein>
<dbReference type="Pfam" id="PF11745">
    <property type="entry name" value="DUF3304"/>
    <property type="match status" value="1"/>
</dbReference>
<name>A0A4Z1R8L7_9GAMM</name>
<dbReference type="InterPro" id="IPR021733">
    <property type="entry name" value="DUF3304"/>
</dbReference>
<feature type="region of interest" description="Disordered" evidence="1">
    <location>
        <begin position="17"/>
        <end position="42"/>
    </location>
</feature>
<keyword evidence="3" id="KW-1185">Reference proteome</keyword>
<feature type="region of interest" description="Disordered" evidence="1">
    <location>
        <begin position="207"/>
        <end position="233"/>
    </location>
</feature>
<reference evidence="2 3" key="1">
    <citation type="submission" date="2019-01" db="EMBL/GenBank/DDBJ databases">
        <authorList>
            <person name="Zhang S."/>
        </authorList>
    </citation>
    <scope>NUCLEOTIDE SEQUENCE [LARGE SCALE GENOMIC DNA]</scope>
    <source>
        <strain evidence="2 3">1626</strain>
    </source>
</reference>
<accession>A0A4Z1R8L7</accession>
<proteinExistence type="predicted"/>
<dbReference type="AlphaFoldDB" id="A0A4Z1R8L7"/>
<sequence>MSAGAVRGFRIGGNAPRSSCAPLSNKEARMNTSGSGGQNGPAYAPVTTTGRWLCVLLAVLPLVACQARDANDPLADGVQRGLGIRGYNYTDHTISSFSVDGTLGGDVAPSTPTAGGGGTTCCMPVPNPRLLPQTYTVRWVAQMCRERVWGGGEWFTQYRSGWREKQVQYAGPLPARPLAFEVHFYPTDEIRIEITDDIATPPRIILPRDERGRRPGVPDWGECTPEQLRTFTE</sequence>
<gene>
    <name evidence="2" type="ORF">E4582_12315</name>
</gene>
<organism evidence="2 3">
    <name type="scientific">Luteimonas yindakuii</name>
    <dbReference type="NCBI Taxonomy" id="2565782"/>
    <lineage>
        <taxon>Bacteria</taxon>
        <taxon>Pseudomonadati</taxon>
        <taxon>Pseudomonadota</taxon>
        <taxon>Gammaproteobacteria</taxon>
        <taxon>Lysobacterales</taxon>
        <taxon>Lysobacteraceae</taxon>
        <taxon>Luteimonas</taxon>
    </lineage>
</organism>
<dbReference type="EMBL" id="SPUH01000002">
    <property type="protein sequence ID" value="TKS52988.1"/>
    <property type="molecule type" value="Genomic_DNA"/>
</dbReference>
<dbReference type="Proteomes" id="UP000298681">
    <property type="component" value="Unassembled WGS sequence"/>
</dbReference>
<evidence type="ECO:0000313" key="3">
    <source>
        <dbReference type="Proteomes" id="UP000298681"/>
    </source>
</evidence>
<evidence type="ECO:0000256" key="1">
    <source>
        <dbReference type="SAM" id="MobiDB-lite"/>
    </source>
</evidence>